<reference evidence="2 3" key="1">
    <citation type="submission" date="2021-01" db="EMBL/GenBank/DDBJ databases">
        <title>C459-1 draft genome sequence.</title>
        <authorList>
            <person name="Zhang X.-F."/>
        </authorList>
    </citation>
    <scope>NUCLEOTIDE SEQUENCE [LARGE SCALE GENOMIC DNA]</scope>
    <source>
        <strain evidence="3">C459-1</strain>
    </source>
</reference>
<feature type="transmembrane region" description="Helical" evidence="1">
    <location>
        <begin position="31"/>
        <end position="49"/>
    </location>
</feature>
<keyword evidence="1" id="KW-1133">Transmembrane helix</keyword>
<protein>
    <submittedName>
        <fullName evidence="2">Uncharacterized protein</fullName>
    </submittedName>
</protein>
<name>A0ABS1QYR1_9SPHI</name>
<proteinExistence type="predicted"/>
<keyword evidence="3" id="KW-1185">Reference proteome</keyword>
<gene>
    <name evidence="2" type="ORF">JKG61_02255</name>
</gene>
<keyword evidence="1" id="KW-0812">Transmembrane</keyword>
<evidence type="ECO:0000256" key="1">
    <source>
        <dbReference type="SAM" id="Phobius"/>
    </source>
</evidence>
<evidence type="ECO:0000313" key="3">
    <source>
        <dbReference type="Proteomes" id="UP000625283"/>
    </source>
</evidence>
<comment type="caution">
    <text evidence="2">The sequence shown here is derived from an EMBL/GenBank/DDBJ whole genome shotgun (WGS) entry which is preliminary data.</text>
</comment>
<sequence>MRKFKLDQTLVPVAMLLLVVGMTSTETYMKFTLMGAAILLNFTALILNTQHIKNKE</sequence>
<dbReference type="Proteomes" id="UP000625283">
    <property type="component" value="Unassembled WGS sequence"/>
</dbReference>
<keyword evidence="1" id="KW-0472">Membrane</keyword>
<dbReference type="RefSeq" id="WP_202101360.1">
    <property type="nucleotide sequence ID" value="NZ_JAERTY010000001.1"/>
</dbReference>
<dbReference type="EMBL" id="JAERTY010000001">
    <property type="protein sequence ID" value="MBL1407568.1"/>
    <property type="molecule type" value="Genomic_DNA"/>
</dbReference>
<organism evidence="2 3">
    <name type="scientific">Sphingobacterium faecale</name>
    <dbReference type="NCBI Taxonomy" id="2803775"/>
    <lineage>
        <taxon>Bacteria</taxon>
        <taxon>Pseudomonadati</taxon>
        <taxon>Bacteroidota</taxon>
        <taxon>Sphingobacteriia</taxon>
        <taxon>Sphingobacteriales</taxon>
        <taxon>Sphingobacteriaceae</taxon>
        <taxon>Sphingobacterium</taxon>
    </lineage>
</organism>
<evidence type="ECO:0000313" key="2">
    <source>
        <dbReference type="EMBL" id="MBL1407568.1"/>
    </source>
</evidence>
<accession>A0ABS1QYR1</accession>